<keyword evidence="4" id="KW-1185">Reference proteome</keyword>
<feature type="compositionally biased region" description="Gly residues" evidence="2">
    <location>
        <begin position="275"/>
        <end position="298"/>
    </location>
</feature>
<dbReference type="Proteomes" id="UP000482209">
    <property type="component" value="Unassembled WGS sequence"/>
</dbReference>
<feature type="compositionally biased region" description="Basic and acidic residues" evidence="2">
    <location>
        <begin position="234"/>
        <end position="257"/>
    </location>
</feature>
<feature type="region of interest" description="Disordered" evidence="2">
    <location>
        <begin position="231"/>
        <end position="305"/>
    </location>
</feature>
<evidence type="ECO:0000313" key="3">
    <source>
        <dbReference type="EMBL" id="MSS64202.1"/>
    </source>
</evidence>
<feature type="coiled-coil region" evidence="1">
    <location>
        <begin position="528"/>
        <end position="632"/>
    </location>
</feature>
<accession>A0A6L5XZP1</accession>
<dbReference type="AlphaFoldDB" id="A0A6L5XZP1"/>
<sequence length="913" mass="102243">MKKNRILNLIVFMLICSFLIGDLSKFASASEYSGKTIQITKKDLKNGKITIKNKNVKSIVINKNVKKATIQLTNVKVSKDIVFEQGNYTLKSSKSEIDCIQIAEKNSKIKLDQKANLNSRNLTIKAKDSVSGNLEFLNYKQKINLELGKKSDIKIKIGTQQKAEMVIKKADVTSKLSVTGTDSKAKLKKIVLEKPLSLSVEMKTELLQVKEGAKKAVIEINNMVDEVQNNYNAEIKDNTKKDEPKEDTENKKEDDKNTQNPPQNGNGNMPSIPQEGGGSGSSNGGSGGSSSSNGGGSSSSGSGSVSKKVESVKLSGNSEIDVDDATTEISVQYFPYDAGNKAVEWKVISGEENVKIISADYNKATIKALNNGSYILQAVVKNDSSILAEISGKVKNQKVSLAKDSMGIAGESEISGLEKGFGYILESEEEYVAVEASGLALKGYKTKEEAIKNTGILFNDKIVHVDNGKVYKVVQINSDELLKKRYEIYMAIKKEELSILNYLEVQKLAGELIIEITGKEESSKDETKDEWKKRKEEIEKKEKSFNDKYEELKMVADKIIDELNSLYNKIDTYGKLELNEAKEILTQIDLKKKELSEDLIRMNINPEDEGKCETLEREIKEFEEVANRHISIKLDEKGIVSIEPVFEDLEFYLIKKLDEDNQHSVAKVTLQEGNNQISMLQEMRKNGVAKYFVIGEKHFTYLKAFVVESNEQEVKKLENDLGLLKLDGQNFDVKEESSGKIRINLEEGTLEWDKIENADFYEVYADFTIGSVPGVIGKYYLNPTNLNDHKDVSNIENESSYSVLEVKDNKSVLGNDQNGKRILCARNLKEPKLDLKELVIVGKYYSSDWKDSLDDGMCISLSIVPRKLEGLYVSELQNMYDHTDALTGINVFMNNFFVSDYMSKILKVELPTK</sequence>
<proteinExistence type="predicted"/>
<gene>
    <name evidence="3" type="ORF">FYJ58_09985</name>
</gene>
<reference evidence="3 4" key="1">
    <citation type="submission" date="2019-08" db="EMBL/GenBank/DDBJ databases">
        <title>In-depth cultivation of the pig gut microbiome towards novel bacterial diversity and tailored functional studies.</title>
        <authorList>
            <person name="Wylensek D."/>
            <person name="Hitch T.C.A."/>
            <person name="Clavel T."/>
        </authorList>
    </citation>
    <scope>NUCLEOTIDE SEQUENCE [LARGE SCALE GENOMIC DNA]</scope>
    <source>
        <strain evidence="3 4">WCA-693-APC-MOT-I</strain>
    </source>
</reference>
<evidence type="ECO:0000256" key="1">
    <source>
        <dbReference type="SAM" id="Coils"/>
    </source>
</evidence>
<evidence type="ECO:0000256" key="2">
    <source>
        <dbReference type="SAM" id="MobiDB-lite"/>
    </source>
</evidence>
<protein>
    <submittedName>
        <fullName evidence="3">Uncharacterized protein</fullName>
    </submittedName>
</protein>
<name>A0A6L5XZP1_9FIRM</name>
<comment type="caution">
    <text evidence="3">The sequence shown here is derived from an EMBL/GenBank/DDBJ whole genome shotgun (WGS) entry which is preliminary data.</text>
</comment>
<keyword evidence="1" id="KW-0175">Coiled coil</keyword>
<feature type="compositionally biased region" description="Low complexity" evidence="2">
    <location>
        <begin position="258"/>
        <end position="268"/>
    </location>
</feature>
<organism evidence="3 4">
    <name type="scientific">Velocimicrobium porci</name>
    <dbReference type="NCBI Taxonomy" id="2606634"/>
    <lineage>
        <taxon>Bacteria</taxon>
        <taxon>Bacillati</taxon>
        <taxon>Bacillota</taxon>
        <taxon>Clostridia</taxon>
        <taxon>Lachnospirales</taxon>
        <taxon>Lachnospiraceae</taxon>
        <taxon>Velocimicrobium</taxon>
    </lineage>
</organism>
<evidence type="ECO:0000313" key="4">
    <source>
        <dbReference type="Proteomes" id="UP000482209"/>
    </source>
</evidence>
<dbReference type="EMBL" id="VUMT01000014">
    <property type="protein sequence ID" value="MSS64202.1"/>
    <property type="molecule type" value="Genomic_DNA"/>
</dbReference>
<dbReference type="RefSeq" id="WP_154519598.1">
    <property type="nucleotide sequence ID" value="NZ_VUMT01000014.1"/>
</dbReference>